<feature type="domain" description="Rhodopsin" evidence="17">
    <location>
        <begin position="1112"/>
        <end position="1327"/>
    </location>
</feature>
<feature type="transmembrane region" description="Helical" evidence="13">
    <location>
        <begin position="1300"/>
        <end position="1322"/>
    </location>
</feature>
<feature type="compositionally biased region" description="Polar residues" evidence="12">
    <location>
        <begin position="1366"/>
        <end position="1387"/>
    </location>
</feature>
<keyword evidence="13" id="KW-1133">Transmembrane helix</keyword>
<dbReference type="InterPro" id="IPR048395">
    <property type="entry name" value="Glyco_hydro_31_C"/>
</dbReference>
<dbReference type="InterPro" id="IPR030458">
    <property type="entry name" value="Glyco_hydro_31_AS"/>
</dbReference>
<evidence type="ECO:0000259" key="15">
    <source>
        <dbReference type="Pfam" id="PF01055"/>
    </source>
</evidence>
<name>A0A4U0WUE1_9PEZI</name>
<evidence type="ECO:0000259" key="17">
    <source>
        <dbReference type="Pfam" id="PF20684"/>
    </source>
</evidence>
<keyword evidence="13" id="KW-0812">Transmembrane</keyword>
<evidence type="ECO:0000259" key="18">
    <source>
        <dbReference type="Pfam" id="PF21365"/>
    </source>
</evidence>
<dbReference type="PANTHER" id="PTHR22762">
    <property type="entry name" value="ALPHA-GLUCOSIDASE"/>
    <property type="match status" value="1"/>
</dbReference>
<evidence type="ECO:0000256" key="12">
    <source>
        <dbReference type="SAM" id="MobiDB-lite"/>
    </source>
</evidence>
<comment type="caution">
    <text evidence="19">The sequence shown here is derived from an EMBL/GenBank/DDBJ whole genome shotgun (WGS) entry which is preliminary data.</text>
</comment>
<feature type="region of interest" description="Disordered" evidence="12">
    <location>
        <begin position="1352"/>
        <end position="1391"/>
    </location>
</feature>
<keyword evidence="9" id="KW-0325">Glycoprotein</keyword>
<evidence type="ECO:0000256" key="5">
    <source>
        <dbReference type="ARBA" id="ARBA00012741"/>
    </source>
</evidence>
<keyword evidence="8" id="KW-0256">Endoplasmic reticulum</keyword>
<dbReference type="Gene3D" id="2.60.40.1760">
    <property type="entry name" value="glycosyl hydrolase (family 31)"/>
    <property type="match status" value="1"/>
</dbReference>
<dbReference type="GO" id="GO:0030246">
    <property type="term" value="F:carbohydrate binding"/>
    <property type="evidence" value="ECO:0007669"/>
    <property type="project" value="InterPro"/>
</dbReference>
<keyword evidence="7" id="KW-0378">Hydrolase</keyword>
<dbReference type="InterPro" id="IPR011013">
    <property type="entry name" value="Gal_mutarotase_sf_dom"/>
</dbReference>
<sequence length="1430" mass="158208">MLQLNASSSKWTAFFLLCLAVCSLLTPAVTVKHENFKTCDQSGFCKRNRAYADTALSTSSWSSPYTLEASSVKFDKGLLTGVVTKKIGDETVRLPLTVAFYESGTARVTIDEEKRQKGAIELRHNSKAKKERYNEAEKWAIVGGTALSKGAATSQGAEKGTTRVAYGPGSAFEAVIRHAPFGVDFKRDGETQVKFNAQGLLNVEHWRPKIDKPVPEKKEGEEEKRDGEETAAVEPNDATTEDEGTWWEESFGGNTDSKPRGPEAVALDISFPGYQHVYGLAEHAGPLSLKETRGGEGKYSEPYRMYNSDVFEYEMDSPMTLYGSIPFMQAQKKDSTVGVFWLNAAETWVDITKSSSSANPLSLGIGGTTTTNTHWISESGLLDVFLMLGPKPQDVVGAYSELTGYTQLPQQFAIAYHQCRWNYVTDEDVKDVDRKFDKHKIPYDVIWLDIEYTEGKKYFTWDPMTFANPLGMQKQLDEHERKLVAIIDPHIKNEGNYYVVDELKSKDLAVHNKDDNIYEGWCWPGSSYWIDCFSPKARDWWKGLFRYDRFQGSAKNTFIWNDMNEPSVFNGPETTMPKDNLHHGGWEHRDVHNVNGLTLVNATYDALLARDKDEDKHHVRPFVLTRSFYAGSQRMGAMWTGDNQAAWPHLEASIPMLLSMGISGFPFAGADVGGFFGNPSKELLTRWYQAGAFYPFFRGHAHIDTRRREPYLAGEPYTQIISQALRLRYSLLPAWYTAFHESHTSGAPILRPNYYVHPSDDKGFGLDDQFYVGSYGLLVKPVVREGQESQEIYLADREKYFDYFDFSSYAGPGMVSVQAPLDAIPLLMRGGHIIPRRDRPRRSSGLMRWDPFTLVVVLGSEGMAEGTLYLDDGASFDYEEGAFIHRRFRFDGATGLLMRVLKAMERVRVEKVIIVNAPELWKGKGEVEVNEEGTSASGKSSAVRKVGMEWFAGDGAKAAWAVVRDPGVGLGRGWRIGFAGRSSKHNEPDMPAVRKTRGSKKPKTAEPSQSCQSAKSTSSSGDSHGYLQDREVSLIEHWNDRIPTTDAARAITSPNDQDAVVQATEEPFHSGDDVLQRSTFDDLRRAESFGPGYHYPSDLLSVHFYLGLTGIMVLRILLAWAMLALIATAVHLGIGLVHASALETATLTQLVVANNDLWALLVNITKASILTQYLRIFRGPRTRALCFLLLATLLPAASWAVLGGTLLCSPVAKLWNPGVPGHCISAQRYWLSVACTDIALDLLVLLLPLPAITALHLPRRQKVSLILVFALGFLVCGVSIARLATVLLMSEDGEYVRSGIWAIIWSVIEANVGIICACLLALKPLVGRIWPSLLEEGSTGMPPKHSMRLPEVQNTGTPGDGWPSEGGSNVTTLVSPTTRTMGKSNSKGEMGLKRPSLALSLPVMREVEEGSAAAPAGMPLALACTSAMGC</sequence>
<evidence type="ECO:0000259" key="16">
    <source>
        <dbReference type="Pfam" id="PF13802"/>
    </source>
</evidence>
<keyword evidence="6 14" id="KW-0732">Signal</keyword>
<dbReference type="OrthoDB" id="3237269at2759"/>
<comment type="catalytic activity">
    <reaction evidence="1">
        <text>Hydrolysis of terminal, non-reducing (1-&gt;4)-linked alpha-D-glucose residues with release of alpha-D-glucose.</text>
        <dbReference type="EC" id="3.2.1.20"/>
    </reaction>
</comment>
<evidence type="ECO:0000256" key="3">
    <source>
        <dbReference type="ARBA" id="ARBA00004833"/>
    </source>
</evidence>
<dbReference type="GO" id="GO:0017177">
    <property type="term" value="C:glucosidase II complex"/>
    <property type="evidence" value="ECO:0007669"/>
    <property type="project" value="TreeGrafter"/>
</dbReference>
<evidence type="ECO:0000256" key="8">
    <source>
        <dbReference type="ARBA" id="ARBA00022824"/>
    </source>
</evidence>
<proteinExistence type="inferred from homology"/>
<dbReference type="CDD" id="cd06603">
    <property type="entry name" value="GH31_GANC_GANAB_alpha"/>
    <property type="match status" value="1"/>
</dbReference>
<dbReference type="Pfam" id="PF20684">
    <property type="entry name" value="Fung_rhodopsin"/>
    <property type="match status" value="1"/>
</dbReference>
<evidence type="ECO:0000256" key="2">
    <source>
        <dbReference type="ARBA" id="ARBA00004240"/>
    </source>
</evidence>
<evidence type="ECO:0000256" key="14">
    <source>
        <dbReference type="SAM" id="SignalP"/>
    </source>
</evidence>
<evidence type="ECO:0000256" key="6">
    <source>
        <dbReference type="ARBA" id="ARBA00022729"/>
    </source>
</evidence>
<accession>A0A4U0WUE1</accession>
<keyword evidence="20" id="KW-1185">Reference proteome</keyword>
<dbReference type="GO" id="GO:0004558">
    <property type="term" value="F:alpha-1,4-glucosidase activity"/>
    <property type="evidence" value="ECO:0007669"/>
    <property type="project" value="UniProtKB-EC"/>
</dbReference>
<dbReference type="EMBL" id="NAJQ01000632">
    <property type="protein sequence ID" value="TKA66627.1"/>
    <property type="molecule type" value="Genomic_DNA"/>
</dbReference>
<dbReference type="PROSITE" id="PS00129">
    <property type="entry name" value="GLYCOSYL_HYDROL_F31_1"/>
    <property type="match status" value="1"/>
</dbReference>
<dbReference type="Proteomes" id="UP000309340">
    <property type="component" value="Unassembled WGS sequence"/>
</dbReference>
<evidence type="ECO:0000256" key="7">
    <source>
        <dbReference type="ARBA" id="ARBA00022801"/>
    </source>
</evidence>
<dbReference type="InterPro" id="IPR049326">
    <property type="entry name" value="Rhodopsin_dom_fungi"/>
</dbReference>
<feature type="region of interest" description="Disordered" evidence="12">
    <location>
        <begin position="210"/>
        <end position="260"/>
    </location>
</feature>
<organism evidence="19 20">
    <name type="scientific">Friedmanniomyces simplex</name>
    <dbReference type="NCBI Taxonomy" id="329884"/>
    <lineage>
        <taxon>Eukaryota</taxon>
        <taxon>Fungi</taxon>
        <taxon>Dikarya</taxon>
        <taxon>Ascomycota</taxon>
        <taxon>Pezizomycotina</taxon>
        <taxon>Dothideomycetes</taxon>
        <taxon>Dothideomycetidae</taxon>
        <taxon>Mycosphaerellales</taxon>
        <taxon>Teratosphaeriaceae</taxon>
        <taxon>Friedmanniomyces</taxon>
    </lineage>
</organism>
<comment type="similarity">
    <text evidence="4">Belongs to the glycosyl hydrolase 31 family.</text>
</comment>
<feature type="compositionally biased region" description="Basic and acidic residues" evidence="12">
    <location>
        <begin position="210"/>
        <end position="228"/>
    </location>
</feature>
<feature type="domain" description="Glycoside hydrolase family 31 N-terminal" evidence="16">
    <location>
        <begin position="95"/>
        <end position="350"/>
    </location>
</feature>
<feature type="transmembrane region" description="Helical" evidence="13">
    <location>
        <begin position="1184"/>
        <end position="1209"/>
    </location>
</feature>
<dbReference type="Gene3D" id="2.60.40.1180">
    <property type="entry name" value="Golgi alpha-mannosidase II"/>
    <property type="match status" value="2"/>
</dbReference>
<dbReference type="InterPro" id="IPR025887">
    <property type="entry name" value="Glyco_hydro_31_N_dom"/>
</dbReference>
<dbReference type="CDD" id="cd14752">
    <property type="entry name" value="GH31_N"/>
    <property type="match status" value="1"/>
</dbReference>
<feature type="domain" description="Glycosyl hydrolase family 31 C-terminal" evidence="18">
    <location>
        <begin position="746"/>
        <end position="834"/>
    </location>
</feature>
<evidence type="ECO:0000313" key="20">
    <source>
        <dbReference type="Proteomes" id="UP000309340"/>
    </source>
</evidence>
<dbReference type="SUPFAM" id="SSF51011">
    <property type="entry name" value="Glycosyl hydrolase domain"/>
    <property type="match status" value="1"/>
</dbReference>
<dbReference type="GO" id="GO:0006491">
    <property type="term" value="P:N-glycan processing"/>
    <property type="evidence" value="ECO:0007669"/>
    <property type="project" value="TreeGrafter"/>
</dbReference>
<feature type="transmembrane region" description="Helical" evidence="13">
    <location>
        <begin position="1229"/>
        <end position="1251"/>
    </location>
</feature>
<dbReference type="InterPro" id="IPR000322">
    <property type="entry name" value="Glyco_hydro_31_TIM"/>
</dbReference>
<dbReference type="STRING" id="329884.A0A4U0WUE1"/>
<dbReference type="InterPro" id="IPR017853">
    <property type="entry name" value="GH"/>
</dbReference>
<dbReference type="EC" id="3.2.1.20" evidence="5"/>
<feature type="domain" description="Glycoside hydrolase family 31 TIM barrel" evidence="15">
    <location>
        <begin position="407"/>
        <end position="738"/>
    </location>
</feature>
<evidence type="ECO:0000256" key="13">
    <source>
        <dbReference type="SAM" id="Phobius"/>
    </source>
</evidence>
<comment type="subcellular location">
    <subcellularLocation>
        <location evidence="2">Endoplasmic reticulum</location>
    </subcellularLocation>
</comment>
<dbReference type="SUPFAM" id="SSF74650">
    <property type="entry name" value="Galactose mutarotase-like"/>
    <property type="match status" value="1"/>
</dbReference>
<evidence type="ECO:0000313" key="19">
    <source>
        <dbReference type="EMBL" id="TKA66627.1"/>
    </source>
</evidence>
<dbReference type="InterPro" id="IPR013780">
    <property type="entry name" value="Glyco_hydro_b"/>
</dbReference>
<dbReference type="Pfam" id="PF21365">
    <property type="entry name" value="Glyco_hydro_31_3rd"/>
    <property type="match status" value="1"/>
</dbReference>
<dbReference type="PANTHER" id="PTHR22762:SF54">
    <property type="entry name" value="BCDNA.GH04962"/>
    <property type="match status" value="1"/>
</dbReference>
<feature type="compositionally biased region" description="Low complexity" evidence="12">
    <location>
        <begin position="1008"/>
        <end position="1020"/>
    </location>
</feature>
<keyword evidence="13" id="KW-0472">Membrane</keyword>
<dbReference type="GO" id="GO:0005975">
    <property type="term" value="P:carbohydrate metabolic process"/>
    <property type="evidence" value="ECO:0007669"/>
    <property type="project" value="InterPro"/>
</dbReference>
<keyword evidence="10" id="KW-0326">Glycosidase</keyword>
<reference evidence="19 20" key="1">
    <citation type="submission" date="2017-03" db="EMBL/GenBank/DDBJ databases">
        <title>Genomes of endolithic fungi from Antarctica.</title>
        <authorList>
            <person name="Coleine C."/>
            <person name="Masonjones S."/>
            <person name="Stajich J.E."/>
        </authorList>
    </citation>
    <scope>NUCLEOTIDE SEQUENCE [LARGE SCALE GENOMIC DNA]</scope>
    <source>
        <strain evidence="19 20">CCFEE 5184</strain>
    </source>
</reference>
<comment type="pathway">
    <text evidence="3">Glycan metabolism; N-glycan metabolism.</text>
</comment>
<evidence type="ECO:0000256" key="1">
    <source>
        <dbReference type="ARBA" id="ARBA00001657"/>
    </source>
</evidence>
<feature type="signal peptide" evidence="14">
    <location>
        <begin position="1"/>
        <end position="30"/>
    </location>
</feature>
<feature type="region of interest" description="Disordered" evidence="12">
    <location>
        <begin position="977"/>
        <end position="1025"/>
    </location>
</feature>
<protein>
    <recommendedName>
        <fullName evidence="5">alpha-glucosidase</fullName>
        <ecNumber evidence="5">3.2.1.20</ecNumber>
    </recommendedName>
    <alternativeName>
        <fullName evidence="11">Glucosidase II subunit alpha</fullName>
    </alternativeName>
</protein>
<dbReference type="Pfam" id="PF01055">
    <property type="entry name" value="Glyco_hydro_31_2nd"/>
    <property type="match status" value="1"/>
</dbReference>
<evidence type="ECO:0000256" key="11">
    <source>
        <dbReference type="ARBA" id="ARBA00042895"/>
    </source>
</evidence>
<evidence type="ECO:0000256" key="4">
    <source>
        <dbReference type="ARBA" id="ARBA00007806"/>
    </source>
</evidence>
<gene>
    <name evidence="19" type="ORF">B0A55_09229</name>
</gene>
<evidence type="ECO:0000256" key="10">
    <source>
        <dbReference type="ARBA" id="ARBA00023295"/>
    </source>
</evidence>
<evidence type="ECO:0000256" key="9">
    <source>
        <dbReference type="ARBA" id="ARBA00023180"/>
    </source>
</evidence>
<feature type="transmembrane region" description="Helical" evidence="13">
    <location>
        <begin position="1263"/>
        <end position="1288"/>
    </location>
</feature>
<dbReference type="Pfam" id="PF13802">
    <property type="entry name" value="Gal_mutarotas_2"/>
    <property type="match status" value="1"/>
</dbReference>
<dbReference type="Gene3D" id="3.20.20.80">
    <property type="entry name" value="Glycosidases"/>
    <property type="match status" value="1"/>
</dbReference>
<dbReference type="SUPFAM" id="SSF51445">
    <property type="entry name" value="(Trans)glycosidases"/>
    <property type="match status" value="1"/>
</dbReference>
<feature type="chain" id="PRO_5020494595" description="alpha-glucosidase" evidence="14">
    <location>
        <begin position="31"/>
        <end position="1430"/>
    </location>
</feature>